<sequence>MAAGLDRLIALERALDDVRIAVRMLPDGAAFSSWRGPAHDAFVQAFSGLPGLLHSAAASLDRERSRALLELRAEHDPAER</sequence>
<gene>
    <name evidence="1" type="ORF">ACFFGH_21295</name>
</gene>
<protein>
    <submittedName>
        <fullName evidence="1">Uncharacterized protein</fullName>
    </submittedName>
</protein>
<reference evidence="1 2" key="1">
    <citation type="submission" date="2024-09" db="EMBL/GenBank/DDBJ databases">
        <authorList>
            <person name="Sun Q."/>
            <person name="Mori K."/>
        </authorList>
    </citation>
    <scope>NUCLEOTIDE SEQUENCE [LARGE SCALE GENOMIC DNA]</scope>
    <source>
        <strain evidence="1 2">KCTC 23076</strain>
    </source>
</reference>
<dbReference type="RefSeq" id="WP_386672054.1">
    <property type="nucleotide sequence ID" value="NZ_JBHLTG010000005.1"/>
</dbReference>
<proteinExistence type="predicted"/>
<dbReference type="Proteomes" id="UP001589896">
    <property type="component" value="Unassembled WGS sequence"/>
</dbReference>
<evidence type="ECO:0000313" key="1">
    <source>
        <dbReference type="EMBL" id="MFC0680376.1"/>
    </source>
</evidence>
<evidence type="ECO:0000313" key="2">
    <source>
        <dbReference type="Proteomes" id="UP001589896"/>
    </source>
</evidence>
<name>A0ABV6RTR7_9GAMM</name>
<dbReference type="EMBL" id="JBHLTG010000005">
    <property type="protein sequence ID" value="MFC0680376.1"/>
    <property type="molecule type" value="Genomic_DNA"/>
</dbReference>
<organism evidence="1 2">
    <name type="scientific">Lysobacter korlensis</name>
    <dbReference type="NCBI Taxonomy" id="553636"/>
    <lineage>
        <taxon>Bacteria</taxon>
        <taxon>Pseudomonadati</taxon>
        <taxon>Pseudomonadota</taxon>
        <taxon>Gammaproteobacteria</taxon>
        <taxon>Lysobacterales</taxon>
        <taxon>Lysobacteraceae</taxon>
        <taxon>Lysobacter</taxon>
    </lineage>
</organism>
<keyword evidence="2" id="KW-1185">Reference proteome</keyword>
<comment type="caution">
    <text evidence="1">The sequence shown here is derived from an EMBL/GenBank/DDBJ whole genome shotgun (WGS) entry which is preliminary data.</text>
</comment>
<accession>A0ABV6RTR7</accession>